<dbReference type="EMBL" id="SLZQ01000001">
    <property type="protein sequence ID" value="TCS39066.1"/>
    <property type="molecule type" value="Genomic_DNA"/>
</dbReference>
<protein>
    <submittedName>
        <fullName evidence="4">Branched-chain amino acid transport system substrate-binding protein</fullName>
    </submittedName>
</protein>
<reference evidence="4 5" key="1">
    <citation type="submission" date="2019-03" db="EMBL/GenBank/DDBJ databases">
        <title>Genomic Encyclopedia of Type Strains, Phase IV (KMG-IV): sequencing the most valuable type-strain genomes for metagenomic binning, comparative biology and taxonomic classification.</title>
        <authorList>
            <person name="Goeker M."/>
        </authorList>
    </citation>
    <scope>NUCLEOTIDE SEQUENCE [LARGE SCALE GENOMIC DNA]</scope>
    <source>
        <strain evidence="4 5">DSM 7445</strain>
    </source>
</reference>
<keyword evidence="2" id="KW-0732">Signal</keyword>
<dbReference type="CDD" id="cd06327">
    <property type="entry name" value="PBP1_SBP-like"/>
    <property type="match status" value="1"/>
</dbReference>
<dbReference type="PANTHER" id="PTHR30483:SF6">
    <property type="entry name" value="PERIPLASMIC BINDING PROTEIN OF ABC TRANSPORTER FOR NATURAL AMINO ACIDS"/>
    <property type="match status" value="1"/>
</dbReference>
<comment type="caution">
    <text evidence="4">The sequence shown here is derived from an EMBL/GenBank/DDBJ whole genome shotgun (WGS) entry which is preliminary data.</text>
</comment>
<evidence type="ECO:0000259" key="3">
    <source>
        <dbReference type="Pfam" id="PF13458"/>
    </source>
</evidence>
<dbReference type="Gene3D" id="3.40.50.2300">
    <property type="match status" value="2"/>
</dbReference>
<dbReference type="InterPro" id="IPR028081">
    <property type="entry name" value="Leu-bd"/>
</dbReference>
<sequence length="368" mass="40159">MTGPYSAFGGPGVAVAVKMAVADFGGKVLNRPIEVLTADYLNKIDIAAARAREWYDRDNIDMIIESTDSSSALMLQRLGAEKKKLTIFAGSGTSRLTNEECSPYGIQYVFDTYSLANVTGKALTKGSDDTWYFLTVDYAFGHSLEADAARAIQSKGGKVIGSVKHPAAPSDFGAYLMQAQGAKPKVIGLANAGRDLQNTLRQAAEFGLGTSGKQVLAPFYIFETDIRGVGLDRVQGAQFTTGFYWDRNQETRAWSQRFFEQHKAMPTMIQAGAYSATMHYLKSIAAAGTTTTEPVIEKMKAAPIKDFFAENGKIRVDGRMVHDMYFMQAKKPSESKGPWDLLTVKQVVPGDEAYRPLSDSVCSLVKKS</sequence>
<evidence type="ECO:0000256" key="1">
    <source>
        <dbReference type="ARBA" id="ARBA00010062"/>
    </source>
</evidence>
<dbReference type="PANTHER" id="PTHR30483">
    <property type="entry name" value="LEUCINE-SPECIFIC-BINDING PROTEIN"/>
    <property type="match status" value="1"/>
</dbReference>
<evidence type="ECO:0000313" key="4">
    <source>
        <dbReference type="EMBL" id="TCS39066.1"/>
    </source>
</evidence>
<dbReference type="AlphaFoldDB" id="A0A4R3I064"/>
<evidence type="ECO:0000313" key="5">
    <source>
        <dbReference type="Proteomes" id="UP000295382"/>
    </source>
</evidence>
<feature type="domain" description="Leucine-binding protein" evidence="3">
    <location>
        <begin position="1"/>
        <end position="330"/>
    </location>
</feature>
<dbReference type="InterPro" id="IPR028082">
    <property type="entry name" value="Peripla_BP_I"/>
</dbReference>
<proteinExistence type="inferred from homology"/>
<dbReference type="Pfam" id="PF13458">
    <property type="entry name" value="Peripla_BP_6"/>
    <property type="match status" value="1"/>
</dbReference>
<dbReference type="InterPro" id="IPR051010">
    <property type="entry name" value="BCAA_transport"/>
</dbReference>
<accession>A0A4R3I064</accession>
<dbReference type="SUPFAM" id="SSF53822">
    <property type="entry name" value="Periplasmic binding protein-like I"/>
    <property type="match status" value="1"/>
</dbReference>
<gene>
    <name evidence="4" type="ORF">EDC30_10116</name>
</gene>
<comment type="similarity">
    <text evidence="1">Belongs to the leucine-binding protein family.</text>
</comment>
<name>A0A4R3I064_PAULE</name>
<dbReference type="Proteomes" id="UP000295382">
    <property type="component" value="Unassembled WGS sequence"/>
</dbReference>
<organism evidence="4 5">
    <name type="scientific">Paucimonas lemoignei</name>
    <name type="common">Pseudomonas lemoignei</name>
    <dbReference type="NCBI Taxonomy" id="29443"/>
    <lineage>
        <taxon>Bacteria</taxon>
        <taxon>Pseudomonadati</taxon>
        <taxon>Pseudomonadota</taxon>
        <taxon>Betaproteobacteria</taxon>
        <taxon>Burkholderiales</taxon>
        <taxon>Burkholderiaceae</taxon>
        <taxon>Paucimonas</taxon>
    </lineage>
</organism>
<keyword evidence="5" id="KW-1185">Reference proteome</keyword>
<evidence type="ECO:0000256" key="2">
    <source>
        <dbReference type="ARBA" id="ARBA00022729"/>
    </source>
</evidence>